<feature type="domain" description="HTH gntR-type" evidence="4">
    <location>
        <begin position="6"/>
        <end position="74"/>
    </location>
</feature>
<evidence type="ECO:0000259" key="4">
    <source>
        <dbReference type="PROSITE" id="PS50949"/>
    </source>
</evidence>
<dbReference type="Pfam" id="PF07702">
    <property type="entry name" value="UTRA"/>
    <property type="match status" value="1"/>
</dbReference>
<dbReference type="CDD" id="cd07377">
    <property type="entry name" value="WHTH_GntR"/>
    <property type="match status" value="1"/>
</dbReference>
<dbReference type="EMBL" id="BLLI01000059">
    <property type="protein sequence ID" value="GFH43138.1"/>
    <property type="molecule type" value="Genomic_DNA"/>
</dbReference>
<keyword evidence="2" id="KW-0238">DNA-binding</keyword>
<dbReference type="InterPro" id="IPR011663">
    <property type="entry name" value="UTRA"/>
</dbReference>
<proteinExistence type="predicted"/>
<dbReference type="GO" id="GO:0003677">
    <property type="term" value="F:DNA binding"/>
    <property type="evidence" value="ECO:0007669"/>
    <property type="project" value="UniProtKB-KW"/>
</dbReference>
<dbReference type="InterPro" id="IPR050679">
    <property type="entry name" value="Bact_HTH_transcr_reg"/>
</dbReference>
<evidence type="ECO:0000256" key="2">
    <source>
        <dbReference type="ARBA" id="ARBA00023125"/>
    </source>
</evidence>
<dbReference type="RefSeq" id="WP_172209575.1">
    <property type="nucleotide sequence ID" value="NZ_BLLI01000059.1"/>
</dbReference>
<dbReference type="Gene3D" id="1.10.10.10">
    <property type="entry name" value="Winged helix-like DNA-binding domain superfamily/Winged helix DNA-binding domain"/>
    <property type="match status" value="1"/>
</dbReference>
<dbReference type="SMART" id="SM00345">
    <property type="entry name" value="HTH_GNTR"/>
    <property type="match status" value="1"/>
</dbReference>
<dbReference type="InterPro" id="IPR036388">
    <property type="entry name" value="WH-like_DNA-bd_sf"/>
</dbReference>
<evidence type="ECO:0000313" key="5">
    <source>
        <dbReference type="EMBL" id="GFH43138.1"/>
    </source>
</evidence>
<sequence>MSQRNQTLYQKVYNSLKTDLINSKYKAGSLFPTENDLMATFDVSKITVRKAVDLLVEAGYLYKQSGMGTKVISNQPINVFNKAKTFTKILTDTGVVVKSSVVYVGKSKDIAINEKFMATNDIYEIHRVYELDDVASIFVKHYFPLENPEILPEKGDAHFSFYSFLVQQGLIIFEIEDAFIARKTPDWLLEAMPNISDIALERVRTAYNVQGNVVEYTISSYDSLKTPYVIDYQV</sequence>
<gene>
    <name evidence="5" type="ORF">Hs30E_16890</name>
</gene>
<dbReference type="PANTHER" id="PTHR44846">
    <property type="entry name" value="MANNOSYL-D-GLYCERATE TRANSPORT/METABOLISM SYSTEM REPRESSOR MNGR-RELATED"/>
    <property type="match status" value="1"/>
</dbReference>
<dbReference type="PRINTS" id="PR00035">
    <property type="entry name" value="HTHGNTR"/>
</dbReference>
<dbReference type="InterPro" id="IPR028978">
    <property type="entry name" value="Chorismate_lyase_/UTRA_dom_sf"/>
</dbReference>
<reference evidence="5 6" key="1">
    <citation type="submission" date="2020-02" db="EMBL/GenBank/DDBJ databases">
        <title>Draft genome sequence of Lactococcus sp. Hs30E4-3.</title>
        <authorList>
            <person name="Noda S."/>
            <person name="Yuki M."/>
            <person name="Ohkuma M."/>
        </authorList>
    </citation>
    <scope>NUCLEOTIDE SEQUENCE [LARGE SCALE GENOMIC DNA]</scope>
    <source>
        <strain evidence="5 6">Hs30E4-3</strain>
    </source>
</reference>
<keyword evidence="6" id="KW-1185">Reference proteome</keyword>
<dbReference type="InterPro" id="IPR000524">
    <property type="entry name" value="Tscrpt_reg_HTH_GntR"/>
</dbReference>
<accession>A0A6A0BFL2</accession>
<dbReference type="Pfam" id="PF00392">
    <property type="entry name" value="GntR"/>
    <property type="match status" value="1"/>
</dbReference>
<dbReference type="SUPFAM" id="SSF46785">
    <property type="entry name" value="Winged helix' DNA-binding domain"/>
    <property type="match status" value="1"/>
</dbReference>
<evidence type="ECO:0000256" key="1">
    <source>
        <dbReference type="ARBA" id="ARBA00023015"/>
    </source>
</evidence>
<dbReference type="GO" id="GO:0003700">
    <property type="term" value="F:DNA-binding transcription factor activity"/>
    <property type="evidence" value="ECO:0007669"/>
    <property type="project" value="InterPro"/>
</dbReference>
<organism evidence="5 6">
    <name type="scientific">Pseudolactococcus hodotermopsidis</name>
    <dbReference type="NCBI Taxonomy" id="2709157"/>
    <lineage>
        <taxon>Bacteria</taxon>
        <taxon>Bacillati</taxon>
        <taxon>Bacillota</taxon>
        <taxon>Bacilli</taxon>
        <taxon>Lactobacillales</taxon>
        <taxon>Streptococcaceae</taxon>
        <taxon>Pseudolactococcus</taxon>
    </lineage>
</organism>
<dbReference type="AlphaFoldDB" id="A0A6A0BFL2"/>
<evidence type="ECO:0000313" key="6">
    <source>
        <dbReference type="Proteomes" id="UP000480303"/>
    </source>
</evidence>
<name>A0A6A0BFL2_9LACT</name>
<keyword evidence="3" id="KW-0804">Transcription</keyword>
<dbReference type="PANTHER" id="PTHR44846:SF1">
    <property type="entry name" value="MANNOSYL-D-GLYCERATE TRANSPORT_METABOLISM SYSTEM REPRESSOR MNGR-RELATED"/>
    <property type="match status" value="1"/>
</dbReference>
<comment type="caution">
    <text evidence="5">The sequence shown here is derived from an EMBL/GenBank/DDBJ whole genome shotgun (WGS) entry which is preliminary data.</text>
</comment>
<protein>
    <submittedName>
        <fullName evidence="5">GntR family transcriptional regulator</fullName>
    </submittedName>
</protein>
<dbReference type="InterPro" id="IPR036390">
    <property type="entry name" value="WH_DNA-bd_sf"/>
</dbReference>
<evidence type="ECO:0000256" key="3">
    <source>
        <dbReference type="ARBA" id="ARBA00023163"/>
    </source>
</evidence>
<dbReference type="PROSITE" id="PS50949">
    <property type="entry name" value="HTH_GNTR"/>
    <property type="match status" value="1"/>
</dbReference>
<dbReference type="Gene3D" id="3.40.1410.10">
    <property type="entry name" value="Chorismate lyase-like"/>
    <property type="match status" value="1"/>
</dbReference>
<dbReference type="GO" id="GO:0045892">
    <property type="term" value="P:negative regulation of DNA-templated transcription"/>
    <property type="evidence" value="ECO:0007669"/>
    <property type="project" value="TreeGrafter"/>
</dbReference>
<dbReference type="SUPFAM" id="SSF64288">
    <property type="entry name" value="Chorismate lyase-like"/>
    <property type="match status" value="1"/>
</dbReference>
<dbReference type="Proteomes" id="UP000480303">
    <property type="component" value="Unassembled WGS sequence"/>
</dbReference>
<keyword evidence="1" id="KW-0805">Transcription regulation</keyword>